<dbReference type="Proteomes" id="UP000246410">
    <property type="component" value="Unassembled WGS sequence"/>
</dbReference>
<comment type="caution">
    <text evidence="1">The sequence shown here is derived from an EMBL/GenBank/DDBJ whole genome shotgun (WGS) entry which is preliminary data.</text>
</comment>
<reference evidence="1 2" key="1">
    <citation type="submission" date="2018-05" db="EMBL/GenBank/DDBJ databases">
        <title>Genomic Encyclopedia of Type Strains, Phase IV (KMG-IV): sequencing the most valuable type-strain genomes for metagenomic binning, comparative biology and taxonomic classification.</title>
        <authorList>
            <person name="Goeker M."/>
        </authorList>
    </citation>
    <scope>NUCLEOTIDE SEQUENCE [LARGE SCALE GENOMIC DNA]</scope>
    <source>
        <strain evidence="1 2">DSM 44717</strain>
    </source>
</reference>
<dbReference type="EMBL" id="QGTL01000006">
    <property type="protein sequence ID" value="PWV74436.1"/>
    <property type="molecule type" value="Genomic_DNA"/>
</dbReference>
<gene>
    <name evidence="1" type="ORF">DFR69_106247</name>
</gene>
<evidence type="ECO:0000313" key="1">
    <source>
        <dbReference type="EMBL" id="PWV74436.1"/>
    </source>
</evidence>
<name>A0A317NGB7_9NOCA</name>
<evidence type="ECO:0000313" key="2">
    <source>
        <dbReference type="Proteomes" id="UP000246410"/>
    </source>
</evidence>
<keyword evidence="2" id="KW-1185">Reference proteome</keyword>
<accession>A0A317NGB7</accession>
<sequence>MTSTAFEQDSPLPTGMTILGAVLGWSEGEDLADPILAGAVELVEIARAEGLAGERLSAARAEQMRRIDTAVAEALPVPSIATPPHTETVAMSLARMAGYAARLDDSHTATSLIMVWGPLFELAVALDGLLTDLATGRRRVPLSIWWAGLGATAHTPEHP</sequence>
<organism evidence="1 2">
    <name type="scientific">Nocardia neocaledoniensis</name>
    <dbReference type="NCBI Taxonomy" id="236511"/>
    <lineage>
        <taxon>Bacteria</taxon>
        <taxon>Bacillati</taxon>
        <taxon>Actinomycetota</taxon>
        <taxon>Actinomycetes</taxon>
        <taxon>Mycobacteriales</taxon>
        <taxon>Nocardiaceae</taxon>
        <taxon>Nocardia</taxon>
    </lineage>
</organism>
<dbReference type="RefSeq" id="WP_110038875.1">
    <property type="nucleotide sequence ID" value="NZ_QGTL01000006.1"/>
</dbReference>
<protein>
    <submittedName>
        <fullName evidence="1">Uncharacterized protein</fullName>
    </submittedName>
</protein>
<proteinExistence type="predicted"/>
<dbReference type="AlphaFoldDB" id="A0A317NGB7"/>